<feature type="binding site" evidence="7">
    <location>
        <position position="208"/>
    </location>
    <ligand>
        <name>Zn(2+)</name>
        <dbReference type="ChEBI" id="CHEBI:29105"/>
    </ligand>
</feature>
<feature type="transmembrane region" description="Helical" evidence="8">
    <location>
        <begin position="201"/>
        <end position="226"/>
    </location>
</feature>
<dbReference type="RefSeq" id="WP_353648493.1">
    <property type="nucleotide sequence ID" value="NZ_CP159218.1"/>
</dbReference>
<keyword evidence="7" id="KW-0479">Metal-binding</keyword>
<feature type="transmembrane region" description="Helical" evidence="8">
    <location>
        <begin position="26"/>
        <end position="45"/>
    </location>
</feature>
<comment type="similarity">
    <text evidence="2">Belongs to the UPF0073 (Hly-III) family.</text>
</comment>
<evidence type="ECO:0000313" key="9">
    <source>
        <dbReference type="EMBL" id="XCG62878.1"/>
    </source>
</evidence>
<feature type="binding site" evidence="7">
    <location>
        <position position="75"/>
    </location>
    <ligand>
        <name>Zn(2+)</name>
        <dbReference type="ChEBI" id="CHEBI:29105"/>
    </ligand>
</feature>
<evidence type="ECO:0000256" key="6">
    <source>
        <dbReference type="ARBA" id="ARBA00023136"/>
    </source>
</evidence>
<keyword evidence="6 8" id="KW-0472">Membrane</keyword>
<reference evidence="9" key="1">
    <citation type="submission" date="2024-05" db="EMBL/GenBank/DDBJ databases">
        <authorList>
            <person name="Cai S.Y."/>
            <person name="Jin L.M."/>
            <person name="Li H.R."/>
        </authorList>
    </citation>
    <scope>NUCLEOTIDE SEQUENCE</scope>
    <source>
        <strain evidence="9">A5-74</strain>
    </source>
</reference>
<name>A0AAU8DLK7_9ACTN</name>
<sequence length="228" mass="24345">MSSLAPAAPGTDAPVASTRPRARGWIHLYSAFVAGVVGIALIVVAATTNGFAAAVASTIYTLTIIGLFTISATYHLHTWVSPRARTWMKRADHSMIFLFIAGTYTPIAVLALPMPTRVWVLAIAWGGALLGVALKMLRPHAPRWLGVPIYLALGWVAVFVIPDLARAGTAPLVLILAGGLMYTIGAICYGTRRPNPWPGTFGYHEVFHALVSLAAACHAIAIWLIVLR</sequence>
<accession>A0AAU8DLK7</accession>
<evidence type="ECO:0000256" key="4">
    <source>
        <dbReference type="ARBA" id="ARBA00022692"/>
    </source>
</evidence>
<proteinExistence type="inferred from homology"/>
<keyword evidence="3" id="KW-1003">Cell membrane</keyword>
<feature type="binding site" evidence="7">
    <location>
        <position position="204"/>
    </location>
    <ligand>
        <name>Zn(2+)</name>
        <dbReference type="ChEBI" id="CHEBI:29105"/>
    </ligand>
</feature>
<feature type="transmembrane region" description="Helical" evidence="8">
    <location>
        <begin position="118"/>
        <end position="137"/>
    </location>
</feature>
<evidence type="ECO:0000256" key="8">
    <source>
        <dbReference type="SAM" id="Phobius"/>
    </source>
</evidence>
<dbReference type="PANTHER" id="PTHR20855">
    <property type="entry name" value="ADIPOR/PROGESTIN RECEPTOR-RELATED"/>
    <property type="match status" value="1"/>
</dbReference>
<dbReference type="GO" id="GO:0046872">
    <property type="term" value="F:metal ion binding"/>
    <property type="evidence" value="ECO:0007669"/>
    <property type="project" value="UniProtKB-KW"/>
</dbReference>
<dbReference type="GO" id="GO:0005886">
    <property type="term" value="C:plasma membrane"/>
    <property type="evidence" value="ECO:0007669"/>
    <property type="project" value="UniProtKB-SubCell"/>
</dbReference>
<evidence type="ECO:0000256" key="2">
    <source>
        <dbReference type="ARBA" id="ARBA00008488"/>
    </source>
</evidence>
<feature type="transmembrane region" description="Helical" evidence="8">
    <location>
        <begin position="168"/>
        <end position="189"/>
    </location>
</feature>
<protein>
    <submittedName>
        <fullName evidence="9">Hemolysin III family protein</fullName>
    </submittedName>
</protein>
<dbReference type="EMBL" id="CP159218">
    <property type="protein sequence ID" value="XCG62878.1"/>
    <property type="molecule type" value="Genomic_DNA"/>
</dbReference>
<evidence type="ECO:0000256" key="5">
    <source>
        <dbReference type="ARBA" id="ARBA00022989"/>
    </source>
</evidence>
<evidence type="ECO:0000256" key="3">
    <source>
        <dbReference type="ARBA" id="ARBA00022475"/>
    </source>
</evidence>
<keyword evidence="7" id="KW-0862">Zinc</keyword>
<dbReference type="InterPro" id="IPR004254">
    <property type="entry name" value="AdipoR/HlyIII-related"/>
</dbReference>
<feature type="transmembrane region" description="Helical" evidence="8">
    <location>
        <begin position="144"/>
        <end position="162"/>
    </location>
</feature>
<evidence type="ECO:0000256" key="1">
    <source>
        <dbReference type="ARBA" id="ARBA00004651"/>
    </source>
</evidence>
<dbReference type="InterPro" id="IPR005744">
    <property type="entry name" value="Hy-lIII"/>
</dbReference>
<evidence type="ECO:0000256" key="7">
    <source>
        <dbReference type="PIRSR" id="PIRSR604254-1"/>
    </source>
</evidence>
<dbReference type="PANTHER" id="PTHR20855:SF3">
    <property type="entry name" value="LD03007P"/>
    <property type="match status" value="1"/>
</dbReference>
<organism evidence="9">
    <name type="scientific">Nakamurella sp. A5-74</name>
    <dbReference type="NCBI Taxonomy" id="3158264"/>
    <lineage>
        <taxon>Bacteria</taxon>
        <taxon>Bacillati</taxon>
        <taxon>Actinomycetota</taxon>
        <taxon>Actinomycetes</taxon>
        <taxon>Nakamurellales</taxon>
        <taxon>Nakamurellaceae</taxon>
        <taxon>Nakamurella</taxon>
    </lineage>
</organism>
<dbReference type="NCBIfam" id="TIGR01065">
    <property type="entry name" value="hlyIII"/>
    <property type="match status" value="1"/>
</dbReference>
<gene>
    <name evidence="9" type="ORF">ABLG96_16890</name>
</gene>
<dbReference type="Pfam" id="PF03006">
    <property type="entry name" value="HlyIII"/>
    <property type="match status" value="1"/>
</dbReference>
<feature type="transmembrane region" description="Helical" evidence="8">
    <location>
        <begin position="51"/>
        <end position="74"/>
    </location>
</feature>
<dbReference type="GO" id="GO:0140911">
    <property type="term" value="F:pore-forming activity"/>
    <property type="evidence" value="ECO:0007669"/>
    <property type="project" value="InterPro"/>
</dbReference>
<keyword evidence="5 8" id="KW-1133">Transmembrane helix</keyword>
<comment type="subcellular location">
    <subcellularLocation>
        <location evidence="1">Cell membrane</location>
        <topology evidence="1">Multi-pass membrane protein</topology>
    </subcellularLocation>
</comment>
<keyword evidence="4 8" id="KW-0812">Transmembrane</keyword>
<dbReference type="AlphaFoldDB" id="A0AAU8DLK7"/>
<feature type="transmembrane region" description="Helical" evidence="8">
    <location>
        <begin position="95"/>
        <end position="112"/>
    </location>
</feature>